<dbReference type="GO" id="GO:0008652">
    <property type="term" value="P:amino acid biosynthetic process"/>
    <property type="evidence" value="ECO:0007669"/>
    <property type="project" value="UniProtKB-KW"/>
</dbReference>
<feature type="binding site" evidence="13">
    <location>
        <position position="25"/>
    </location>
    <ligand>
        <name>phosphoenolpyruvate</name>
        <dbReference type="ChEBI" id="CHEBI:58702"/>
    </ligand>
</feature>
<proteinExistence type="inferred from homology"/>
<dbReference type="InterPro" id="IPR023193">
    <property type="entry name" value="EPSP_synthase_CS"/>
</dbReference>
<dbReference type="GO" id="GO:0036430">
    <property type="term" value="F:CMP kinase activity"/>
    <property type="evidence" value="ECO:0007669"/>
    <property type="project" value="RHEA"/>
</dbReference>
<comment type="subunit">
    <text evidence="13">Monomer.</text>
</comment>
<dbReference type="Gene3D" id="3.40.50.300">
    <property type="entry name" value="P-loop containing nucleotide triphosphate hydrolases"/>
    <property type="match status" value="1"/>
</dbReference>
<dbReference type="eggNOG" id="COG0128">
    <property type="taxonomic scope" value="Bacteria"/>
</dbReference>
<dbReference type="CDD" id="cd01556">
    <property type="entry name" value="EPSP_synthase"/>
    <property type="match status" value="1"/>
</dbReference>
<dbReference type="InterPro" id="IPR001986">
    <property type="entry name" value="Enolpyruvate_Tfrase_dom"/>
</dbReference>
<dbReference type="HOGENOM" id="CLU_024321_2_0_4"/>
<evidence type="ECO:0000256" key="2">
    <source>
        <dbReference type="ARBA" id="ARBA00009427"/>
    </source>
</evidence>
<feature type="binding site" evidence="13">
    <location>
        <position position="30"/>
    </location>
    <ligand>
        <name>3-phosphoshikimate</name>
        <dbReference type="ChEBI" id="CHEBI:145989"/>
    </ligand>
</feature>
<dbReference type="GO" id="GO:0009423">
    <property type="term" value="P:chorismate biosynthetic process"/>
    <property type="evidence" value="ECO:0007669"/>
    <property type="project" value="UniProtKB-UniRule"/>
</dbReference>
<evidence type="ECO:0000313" key="18">
    <source>
        <dbReference type="Proteomes" id="UP000000374"/>
    </source>
</evidence>
<dbReference type="GO" id="GO:0005737">
    <property type="term" value="C:cytoplasm"/>
    <property type="evidence" value="ECO:0007669"/>
    <property type="project" value="UniProtKB-SubCell"/>
</dbReference>
<evidence type="ECO:0000313" key="17">
    <source>
        <dbReference type="EMBL" id="ABM58854.1"/>
    </source>
</evidence>
<feature type="binding site" evidence="13">
    <location>
        <position position="450"/>
    </location>
    <ligand>
        <name>phosphoenolpyruvate</name>
        <dbReference type="ChEBI" id="CHEBI:58702"/>
    </ligand>
</feature>
<dbReference type="InterPro" id="IPR027417">
    <property type="entry name" value="P-loop_NTPase"/>
</dbReference>
<dbReference type="eggNOG" id="COG0283">
    <property type="taxonomic scope" value="Bacteria"/>
</dbReference>
<gene>
    <name evidence="14" type="primary">cmk</name>
    <name evidence="13" type="synonym">aroA</name>
    <name evidence="17" type="ordered locus">Veis_3123</name>
</gene>
<feature type="binding site" evidence="13">
    <location>
        <position position="378"/>
    </location>
    <ligand>
        <name>phosphoenolpyruvate</name>
        <dbReference type="ChEBI" id="CHEBI:58702"/>
    </ligand>
</feature>
<dbReference type="GO" id="GO:0005524">
    <property type="term" value="F:ATP binding"/>
    <property type="evidence" value="ECO:0007669"/>
    <property type="project" value="UniProtKB-UniRule"/>
</dbReference>
<feature type="binding site" evidence="13">
    <location>
        <position position="217"/>
    </location>
    <ligand>
        <name>3-phosphoshikimate</name>
        <dbReference type="ChEBI" id="CHEBI:145989"/>
    </ligand>
</feature>
<sequence>MYSTAFIDLPALDAAAGEVRLPGSKSISNRVLLLAALSNGTTTVHQLLASDDTRVMLDALRQIGCAVDEAGSSVHITGLGGRAPRAPAKLFLGNAGTAMRPLTAALALLGGEFELSGVARMHQRPIGDLVDALRQLGCRIDYLGNDGYPPLRIAHAACAPAPDVPALVPGVPPLALAEPIRVRGDVSSQFLTALLMALPLAAGRQSIVIEVLGELISKPYIAITLELLARFGIVVERQGWQRFTIAAGSRYQSPGSIHVEADASSASYFIALGAIASGAGGPNGAQGIRIAGLGLDSIQGDIRFVEAARAMGAVVTGGPHWLHVQRGAPGQGWPLKAIDIDCNHIPDAAMTLAVMALYAQGSSRLRNIASWRVKETDRIAAMAAGLRQLGASVEEGADFIRITPPPRTEDWKAASIDTHDDHRVAMCFALAAFNPAGLPIRIQDPKCVAKTFPDYFEALFSVAQLAAERIPVICIDGPTASGKGTLAAALARQLGYRFLDSGALYRITALVALRSGLRIDAGHEERIAALARTLPVRFESDRVLLGSDDLTEAIRSEEVGMNASRVSALPAVRAALVALQHSFRRLPGLVADGRDMGTVIFPAAALKVYLTASLACRAERRYKQLISKGFSANIADLCADLQERDARDGTRSVAPLKPAQDALLLDNSCQTMDQTVALVLAWWQEKQFGAVSAPGRQPGAVTAPG</sequence>
<keyword evidence="7 14" id="KW-0418">Kinase</keyword>
<comment type="caution">
    <text evidence="13">Lacks conserved residue(s) required for the propagation of feature annotation.</text>
</comment>
<dbReference type="HAMAP" id="MF_00238">
    <property type="entry name" value="Cytidyl_kinase_type1"/>
    <property type="match status" value="1"/>
</dbReference>
<comment type="catalytic activity">
    <reaction evidence="11 14">
        <text>dCMP + ATP = dCDP + ADP</text>
        <dbReference type="Rhea" id="RHEA:25094"/>
        <dbReference type="ChEBI" id="CHEBI:30616"/>
        <dbReference type="ChEBI" id="CHEBI:57566"/>
        <dbReference type="ChEBI" id="CHEBI:58593"/>
        <dbReference type="ChEBI" id="CHEBI:456216"/>
        <dbReference type="EC" id="2.7.4.25"/>
    </reaction>
</comment>
<evidence type="ECO:0000256" key="9">
    <source>
        <dbReference type="ARBA" id="ARBA00023141"/>
    </source>
</evidence>
<organism evidence="17 18">
    <name type="scientific">Verminephrobacter eiseniae (strain EF01-2)</name>
    <dbReference type="NCBI Taxonomy" id="391735"/>
    <lineage>
        <taxon>Bacteria</taxon>
        <taxon>Pseudomonadati</taxon>
        <taxon>Pseudomonadota</taxon>
        <taxon>Betaproteobacteria</taxon>
        <taxon>Burkholderiales</taxon>
        <taxon>Comamonadaceae</taxon>
        <taxon>Verminephrobacter</taxon>
    </lineage>
</organism>
<dbReference type="GO" id="GO:0003866">
    <property type="term" value="F:3-phosphoshikimate 1-carboxyvinyltransferase activity"/>
    <property type="evidence" value="ECO:0007669"/>
    <property type="project" value="UniProtKB-UniRule"/>
</dbReference>
<comment type="subcellular location">
    <subcellularLocation>
        <location evidence="13">Cytoplasm</location>
    </subcellularLocation>
</comment>
<dbReference type="UniPathway" id="UPA00053">
    <property type="reaction ID" value="UER00089"/>
</dbReference>
<evidence type="ECO:0000256" key="3">
    <source>
        <dbReference type="ARBA" id="ARBA00009948"/>
    </source>
</evidence>
<feature type="binding site" evidence="13">
    <location>
        <position position="25"/>
    </location>
    <ligand>
        <name>3-phosphoshikimate</name>
        <dbReference type="ChEBI" id="CHEBI:145989"/>
    </ligand>
</feature>
<dbReference type="EC" id="2.5.1.19" evidence="13"/>
<dbReference type="PANTHER" id="PTHR21090:SF5">
    <property type="entry name" value="PENTAFUNCTIONAL AROM POLYPEPTIDE"/>
    <property type="match status" value="1"/>
</dbReference>
<dbReference type="GO" id="GO:0006220">
    <property type="term" value="P:pyrimidine nucleotide metabolic process"/>
    <property type="evidence" value="ECO:0007669"/>
    <property type="project" value="UniProtKB-UniRule"/>
</dbReference>
<dbReference type="Pfam" id="PF02224">
    <property type="entry name" value="Cytidylate_kin"/>
    <property type="match status" value="1"/>
</dbReference>
<dbReference type="KEGG" id="vei:Veis_3123"/>
<dbReference type="PROSITE" id="PS00885">
    <property type="entry name" value="EPSP_SYNTHASE_2"/>
    <property type="match status" value="1"/>
</dbReference>
<feature type="binding site" evidence="13">
    <location>
        <position position="189"/>
    </location>
    <ligand>
        <name>3-phosphoshikimate</name>
        <dbReference type="ChEBI" id="CHEBI:145989"/>
    </ligand>
</feature>
<evidence type="ECO:0000256" key="7">
    <source>
        <dbReference type="ARBA" id="ARBA00022777"/>
    </source>
</evidence>
<dbReference type="CDD" id="cd02020">
    <property type="entry name" value="CMPK"/>
    <property type="match status" value="1"/>
</dbReference>
<comment type="catalytic activity">
    <reaction evidence="10">
        <text>3-phosphoshikimate + phosphoenolpyruvate = 5-O-(1-carboxyvinyl)-3-phosphoshikimate + phosphate</text>
        <dbReference type="Rhea" id="RHEA:21256"/>
        <dbReference type="ChEBI" id="CHEBI:43474"/>
        <dbReference type="ChEBI" id="CHEBI:57701"/>
        <dbReference type="ChEBI" id="CHEBI:58702"/>
        <dbReference type="ChEBI" id="CHEBI:145989"/>
        <dbReference type="EC" id="2.5.1.19"/>
    </reaction>
    <physiologicalReaction direction="left-to-right" evidence="10">
        <dbReference type="Rhea" id="RHEA:21257"/>
    </physiologicalReaction>
</comment>
<feature type="binding site" evidence="14">
    <location>
        <begin position="477"/>
        <end position="485"/>
    </location>
    <ligand>
        <name>ATP</name>
        <dbReference type="ChEBI" id="CHEBI:30616"/>
    </ligand>
</feature>
<comment type="similarity">
    <text evidence="3 13">Belongs to the EPSP synthase family.</text>
</comment>
<evidence type="ECO:0000256" key="4">
    <source>
        <dbReference type="ARBA" id="ARBA00022605"/>
    </source>
</evidence>
<dbReference type="PROSITE" id="PS00104">
    <property type="entry name" value="EPSP_SYNTHASE_1"/>
    <property type="match status" value="1"/>
</dbReference>
<feature type="binding site" evidence="13">
    <location>
        <position position="26"/>
    </location>
    <ligand>
        <name>3-phosphoshikimate</name>
        <dbReference type="ChEBI" id="CHEBI:145989"/>
    </ligand>
</feature>
<keyword evidence="4 13" id="KW-0028">Amino-acid biosynthesis</keyword>
<keyword evidence="9 13" id="KW-0057">Aromatic amino acid biosynthesis</keyword>
<dbReference type="EC" id="2.7.4.25" evidence="14"/>
<dbReference type="EMBL" id="CP000542">
    <property type="protein sequence ID" value="ABM58854.1"/>
    <property type="molecule type" value="Genomic_DNA"/>
</dbReference>
<evidence type="ECO:0000259" key="15">
    <source>
        <dbReference type="Pfam" id="PF00275"/>
    </source>
</evidence>
<dbReference type="NCBIfam" id="NF008816">
    <property type="entry name" value="PRK11860.1"/>
    <property type="match status" value="1"/>
</dbReference>
<evidence type="ECO:0000256" key="10">
    <source>
        <dbReference type="ARBA" id="ARBA00044633"/>
    </source>
</evidence>
<reference evidence="18" key="1">
    <citation type="submission" date="2006-12" db="EMBL/GenBank/DDBJ databases">
        <title>Complete sequence of chromosome 1 of Verminephrobacter eiseniae EF01-2.</title>
        <authorList>
            <person name="Copeland A."/>
            <person name="Lucas S."/>
            <person name="Lapidus A."/>
            <person name="Barry K."/>
            <person name="Detter J.C."/>
            <person name="Glavina del Rio T."/>
            <person name="Dalin E."/>
            <person name="Tice H."/>
            <person name="Pitluck S."/>
            <person name="Chertkov O."/>
            <person name="Brettin T."/>
            <person name="Bruce D."/>
            <person name="Han C."/>
            <person name="Tapia R."/>
            <person name="Gilna P."/>
            <person name="Schmutz J."/>
            <person name="Larimer F."/>
            <person name="Land M."/>
            <person name="Hauser L."/>
            <person name="Kyrpides N."/>
            <person name="Kim E."/>
            <person name="Stahl D."/>
            <person name="Richardson P."/>
        </authorList>
    </citation>
    <scope>NUCLEOTIDE SEQUENCE [LARGE SCALE GENOMIC DNA]</scope>
    <source>
        <strain evidence="18">EF01-2</strain>
    </source>
</reference>
<comment type="catalytic activity">
    <reaction evidence="12 14">
        <text>CMP + ATP = CDP + ADP</text>
        <dbReference type="Rhea" id="RHEA:11600"/>
        <dbReference type="ChEBI" id="CHEBI:30616"/>
        <dbReference type="ChEBI" id="CHEBI:58069"/>
        <dbReference type="ChEBI" id="CHEBI:60377"/>
        <dbReference type="ChEBI" id="CHEBI:456216"/>
        <dbReference type="EC" id="2.7.4.25"/>
    </reaction>
</comment>
<feature type="binding site" evidence="13">
    <location>
        <position position="188"/>
    </location>
    <ligand>
        <name>3-phosphoshikimate</name>
        <dbReference type="ChEBI" id="CHEBI:145989"/>
    </ligand>
</feature>
<evidence type="ECO:0000256" key="14">
    <source>
        <dbReference type="HAMAP-Rule" id="MF_00238"/>
    </source>
</evidence>
<protein>
    <recommendedName>
        <fullName evidence="13 14">Multifunctional fusion protein</fullName>
    </recommendedName>
    <domain>
        <recommendedName>
            <fullName evidence="13">3-phosphoshikimate 1-carboxyvinyltransferase</fullName>
            <ecNumber evidence="13">2.5.1.19</ecNumber>
        </recommendedName>
        <alternativeName>
            <fullName evidence="13">5-enolpyruvylshikimate-3-phosphate synthase</fullName>
            <shortName evidence="13">EPSP synthase</shortName>
            <shortName evidence="13">EPSPS</shortName>
        </alternativeName>
    </domain>
    <domain>
        <recommendedName>
            <fullName evidence="14">Cytidylate kinase</fullName>
            <shortName evidence="14">CK</shortName>
            <ecNumber evidence="14">2.7.4.25</ecNumber>
        </recommendedName>
        <alternativeName>
            <fullName evidence="14">Cytidine monophosphate kinase</fullName>
            <shortName evidence="14">CMP kinase</shortName>
        </alternativeName>
    </domain>
</protein>
<dbReference type="GO" id="GO:0009073">
    <property type="term" value="P:aromatic amino acid family biosynthetic process"/>
    <property type="evidence" value="ECO:0007669"/>
    <property type="project" value="UniProtKB-KW"/>
</dbReference>
<feature type="binding site" evidence="13">
    <location>
        <position position="374"/>
    </location>
    <ligand>
        <name>3-phosphoshikimate</name>
        <dbReference type="ChEBI" id="CHEBI:145989"/>
    </ligand>
</feature>
<accession>A1WMJ7</accession>
<feature type="binding site" evidence="13">
    <location>
        <position position="187"/>
    </location>
    <ligand>
        <name>3-phosphoshikimate</name>
        <dbReference type="ChEBI" id="CHEBI:145989"/>
    </ligand>
</feature>
<dbReference type="SUPFAM" id="SSF55205">
    <property type="entry name" value="EPT/RTPC-like"/>
    <property type="match status" value="1"/>
</dbReference>
<dbReference type="GeneID" id="76461578"/>
<evidence type="ECO:0000256" key="6">
    <source>
        <dbReference type="ARBA" id="ARBA00022741"/>
    </source>
</evidence>
<feature type="binding site" evidence="13">
    <location>
        <position position="189"/>
    </location>
    <ligand>
        <name>phosphoenolpyruvate</name>
        <dbReference type="ChEBI" id="CHEBI:58702"/>
    </ligand>
</feature>
<dbReference type="OrthoDB" id="9809920at2"/>
<evidence type="ECO:0000256" key="5">
    <source>
        <dbReference type="ARBA" id="ARBA00022679"/>
    </source>
</evidence>
<dbReference type="InterPro" id="IPR036968">
    <property type="entry name" value="Enolpyruvate_Tfrase_sf"/>
</dbReference>
<evidence type="ECO:0000256" key="13">
    <source>
        <dbReference type="HAMAP-Rule" id="MF_00210"/>
    </source>
</evidence>
<evidence type="ECO:0000259" key="16">
    <source>
        <dbReference type="Pfam" id="PF02224"/>
    </source>
</evidence>
<dbReference type="SUPFAM" id="SSF52540">
    <property type="entry name" value="P-loop containing nucleoside triphosphate hydrolases"/>
    <property type="match status" value="1"/>
</dbReference>
<feature type="domain" description="Cytidylate kinase" evidence="16">
    <location>
        <begin position="473"/>
        <end position="681"/>
    </location>
</feature>
<dbReference type="Proteomes" id="UP000000374">
    <property type="component" value="Chromosome"/>
</dbReference>
<feature type="binding site" evidence="13">
    <location>
        <position position="347"/>
    </location>
    <ligand>
        <name>3-phosphoshikimate</name>
        <dbReference type="ChEBI" id="CHEBI:145989"/>
    </ligand>
</feature>
<comment type="pathway">
    <text evidence="1 13">Metabolic intermediate biosynthesis; chorismate biosynthesis; chorismate from D-erythrose 4-phosphate and phosphoenolpyruvate: step 6/7.</text>
</comment>
<keyword evidence="5 13" id="KW-0808">Transferase</keyword>
<dbReference type="InterPro" id="IPR006264">
    <property type="entry name" value="EPSP_synthase"/>
</dbReference>
<evidence type="ECO:0000256" key="12">
    <source>
        <dbReference type="ARBA" id="ARBA00048478"/>
    </source>
</evidence>
<name>A1WMJ7_VEREI</name>
<dbReference type="PANTHER" id="PTHR21090">
    <property type="entry name" value="AROM/DEHYDROQUINATE SYNTHASE"/>
    <property type="match status" value="1"/>
</dbReference>
<evidence type="ECO:0000256" key="1">
    <source>
        <dbReference type="ARBA" id="ARBA00004811"/>
    </source>
</evidence>
<dbReference type="NCBIfam" id="TIGR01356">
    <property type="entry name" value="aroA"/>
    <property type="match status" value="1"/>
</dbReference>
<keyword evidence="18" id="KW-1185">Reference proteome</keyword>
<feature type="domain" description="Enolpyruvate transferase" evidence="15">
    <location>
        <begin position="16"/>
        <end position="459"/>
    </location>
</feature>
<dbReference type="RefSeq" id="WP_011810847.1">
    <property type="nucleotide sequence ID" value="NC_008786.1"/>
</dbReference>
<comment type="function">
    <text evidence="13">Catalyzes the transfer of the enolpyruvyl moiety of phosphoenolpyruvate (PEP) to the 5-hydroxyl of shikimate-3-phosphate (S3P) to produce enolpyruvyl shikimate-3-phosphate and inorganic phosphate.</text>
</comment>
<dbReference type="NCBIfam" id="TIGR00017">
    <property type="entry name" value="cmk"/>
    <property type="match status" value="1"/>
</dbReference>
<dbReference type="InterPro" id="IPR003136">
    <property type="entry name" value="Cytidylate_kin"/>
</dbReference>
<dbReference type="Gene3D" id="3.65.10.10">
    <property type="entry name" value="Enolpyruvate transferase domain"/>
    <property type="match status" value="2"/>
</dbReference>
<keyword evidence="13" id="KW-0963">Cytoplasm</keyword>
<evidence type="ECO:0000256" key="11">
    <source>
        <dbReference type="ARBA" id="ARBA00047615"/>
    </source>
</evidence>
<dbReference type="STRING" id="391735.Veis_3123"/>
<feature type="binding site" evidence="13">
    <location>
        <position position="423"/>
    </location>
    <ligand>
        <name>phosphoenolpyruvate</name>
        <dbReference type="ChEBI" id="CHEBI:58702"/>
    </ligand>
</feature>
<dbReference type="InterPro" id="IPR011994">
    <property type="entry name" value="Cytidylate_kinase_dom"/>
</dbReference>
<dbReference type="HAMAP" id="MF_00210">
    <property type="entry name" value="EPSP_synth"/>
    <property type="match status" value="1"/>
</dbReference>
<dbReference type="Pfam" id="PF00275">
    <property type="entry name" value="EPSP_synthase"/>
    <property type="match status" value="1"/>
</dbReference>
<feature type="binding site" evidence="13">
    <location>
        <position position="96"/>
    </location>
    <ligand>
        <name>phosphoenolpyruvate</name>
        <dbReference type="ChEBI" id="CHEBI:58702"/>
    </ligand>
</feature>
<keyword evidence="6 14" id="KW-0547">Nucleotide-binding</keyword>
<evidence type="ECO:0000256" key="8">
    <source>
        <dbReference type="ARBA" id="ARBA00022840"/>
    </source>
</evidence>
<dbReference type="AlphaFoldDB" id="A1WMJ7"/>
<comment type="similarity">
    <text evidence="2 14">Belongs to the cytidylate kinase family. Type 1 subfamily.</text>
</comment>
<dbReference type="InterPro" id="IPR013792">
    <property type="entry name" value="RNA3'P_cycl/enolpyr_Trfase_a/b"/>
</dbReference>
<feature type="active site" description="Proton acceptor" evidence="13">
    <location>
        <position position="347"/>
    </location>
</feature>
<keyword evidence="8 14" id="KW-0067">ATP-binding</keyword>
<dbReference type="GO" id="GO:0036431">
    <property type="term" value="F:dCMP kinase activity"/>
    <property type="evidence" value="ECO:0007669"/>
    <property type="project" value="InterPro"/>
</dbReference>
<feature type="binding site" evidence="13">
    <location>
        <position position="124"/>
    </location>
    <ligand>
        <name>phosphoenolpyruvate</name>
        <dbReference type="ChEBI" id="CHEBI:58702"/>
    </ligand>
</feature>